<organism evidence="3 4">
    <name type="scientific">Gelidibacter salicanalis</name>
    <dbReference type="NCBI Taxonomy" id="291193"/>
    <lineage>
        <taxon>Bacteria</taxon>
        <taxon>Pseudomonadati</taxon>
        <taxon>Bacteroidota</taxon>
        <taxon>Flavobacteriia</taxon>
        <taxon>Flavobacteriales</taxon>
        <taxon>Flavobacteriaceae</taxon>
        <taxon>Gelidibacter</taxon>
    </lineage>
</organism>
<gene>
    <name evidence="3" type="ORF">JEM65_20080</name>
</gene>
<dbReference type="InterPro" id="IPR036291">
    <property type="entry name" value="NAD(P)-bd_dom_sf"/>
</dbReference>
<keyword evidence="4" id="KW-1185">Reference proteome</keyword>
<evidence type="ECO:0000256" key="1">
    <source>
        <dbReference type="ARBA" id="ARBA00007637"/>
    </source>
</evidence>
<dbReference type="Gene3D" id="3.40.50.720">
    <property type="entry name" value="NAD(P)-binding Rossmann-like Domain"/>
    <property type="match status" value="1"/>
</dbReference>
<dbReference type="InterPro" id="IPR001509">
    <property type="entry name" value="Epimerase_deHydtase"/>
</dbReference>
<comment type="caution">
    <text evidence="3">The sequence shown here is derived from an EMBL/GenBank/DDBJ whole genome shotgun (WGS) entry which is preliminary data.</text>
</comment>
<dbReference type="AlphaFoldDB" id="A0A934KYQ9"/>
<dbReference type="Pfam" id="PF01370">
    <property type="entry name" value="Epimerase"/>
    <property type="match status" value="1"/>
</dbReference>
<evidence type="ECO:0000313" key="3">
    <source>
        <dbReference type="EMBL" id="MBJ7882938.1"/>
    </source>
</evidence>
<proteinExistence type="inferred from homology"/>
<evidence type="ECO:0000313" key="4">
    <source>
        <dbReference type="Proteomes" id="UP000662373"/>
    </source>
</evidence>
<comment type="similarity">
    <text evidence="1">Belongs to the NAD(P)-dependent epimerase/dehydratase family.</text>
</comment>
<dbReference type="PANTHER" id="PTHR43000">
    <property type="entry name" value="DTDP-D-GLUCOSE 4,6-DEHYDRATASE-RELATED"/>
    <property type="match status" value="1"/>
</dbReference>
<reference evidence="3 4" key="1">
    <citation type="submission" date="2020-09" db="EMBL/GenBank/DDBJ databases">
        <title>Draft genome of Gelidibacter salicanalis PAMC21136.</title>
        <authorList>
            <person name="Park H."/>
        </authorList>
    </citation>
    <scope>NUCLEOTIDE SEQUENCE [LARGE SCALE GENOMIC DNA]</scope>
    <source>
        <strain evidence="3 4">PAMC21136</strain>
    </source>
</reference>
<dbReference type="SUPFAM" id="SSF51735">
    <property type="entry name" value="NAD(P)-binding Rossmann-fold domains"/>
    <property type="match status" value="1"/>
</dbReference>
<sequence length="312" mass="35009">MTTILITGGAGNIGSALAAQLSQTEAFRIVIVDNLSTGHRYKLPEDTNIIFITADVNNYEQIAPVFQQFNFDYVFHFAAVVGVKRTLADPIGVLKDIEGIKHILDLSSNSGVKRVFYSSSSEVYGEPFEIPQNENTTPLNSRLPYAIVKNVGEAFFKTYQKEYGLDYTIFRFFNTYGPQQSTDFVIPKFLKSALENKPIQIYGDGLQTRSFCYIADTVATCVKTLHDDYKNTVLNVGNDKEMSILGLAKKIIAFTGSASEIIHLPALEEGDMRRRCPDVTKMKNILKRELTTLDEGLQHMVKFYLSQSNPRL</sequence>
<name>A0A934KYQ9_9FLAO</name>
<evidence type="ECO:0000259" key="2">
    <source>
        <dbReference type="Pfam" id="PF01370"/>
    </source>
</evidence>
<dbReference type="RefSeq" id="WP_199603390.1">
    <property type="nucleotide sequence ID" value="NZ_JAEHJZ010000062.1"/>
</dbReference>
<dbReference type="Proteomes" id="UP000662373">
    <property type="component" value="Unassembled WGS sequence"/>
</dbReference>
<protein>
    <submittedName>
        <fullName evidence="3">NAD-dependent epimerase/dehydratase family protein</fullName>
    </submittedName>
</protein>
<dbReference type="EMBL" id="JAEHJZ010000062">
    <property type="protein sequence ID" value="MBJ7882938.1"/>
    <property type="molecule type" value="Genomic_DNA"/>
</dbReference>
<feature type="domain" description="NAD-dependent epimerase/dehydratase" evidence="2">
    <location>
        <begin position="4"/>
        <end position="237"/>
    </location>
</feature>
<accession>A0A934KYQ9</accession>